<accession>A0AA35Y164</accession>
<dbReference type="Proteomes" id="UP001177003">
    <property type="component" value="Chromosome 0"/>
</dbReference>
<evidence type="ECO:0000313" key="2">
    <source>
        <dbReference type="Proteomes" id="UP001177003"/>
    </source>
</evidence>
<organism evidence="1 2">
    <name type="scientific">Lactuca saligna</name>
    <name type="common">Willowleaf lettuce</name>
    <dbReference type="NCBI Taxonomy" id="75948"/>
    <lineage>
        <taxon>Eukaryota</taxon>
        <taxon>Viridiplantae</taxon>
        <taxon>Streptophyta</taxon>
        <taxon>Embryophyta</taxon>
        <taxon>Tracheophyta</taxon>
        <taxon>Spermatophyta</taxon>
        <taxon>Magnoliopsida</taxon>
        <taxon>eudicotyledons</taxon>
        <taxon>Gunneridae</taxon>
        <taxon>Pentapetalae</taxon>
        <taxon>asterids</taxon>
        <taxon>campanulids</taxon>
        <taxon>Asterales</taxon>
        <taxon>Asteraceae</taxon>
        <taxon>Cichorioideae</taxon>
        <taxon>Cichorieae</taxon>
        <taxon>Lactucinae</taxon>
        <taxon>Lactuca</taxon>
    </lineage>
</organism>
<gene>
    <name evidence="1" type="ORF">LSALG_LOCUS1754</name>
</gene>
<keyword evidence="2" id="KW-1185">Reference proteome</keyword>
<reference evidence="1" key="1">
    <citation type="submission" date="2023-04" db="EMBL/GenBank/DDBJ databases">
        <authorList>
            <person name="Vijverberg K."/>
            <person name="Xiong W."/>
            <person name="Schranz E."/>
        </authorList>
    </citation>
    <scope>NUCLEOTIDE SEQUENCE</scope>
</reference>
<sequence length="203" mass="22553">MVQPVVETRSVSQRLDHHDKQIARIHEDIQEIRTSMASIRTAMASERAEEVAFREVLLDWMKQQDPEFFSDISIVSDPTGTLPKSVVDDASRDSSGIVSGFQSHPTSRVVQVASLGLPSVTSPMILDEIDRESNEISPPDGDEVFLGVYESEWESKTNPRTLPPNLTSCLPSLLPLTTIEEEKYGKPMGLIPNQGGMKEKFTN</sequence>
<evidence type="ECO:0000313" key="1">
    <source>
        <dbReference type="EMBL" id="CAI9260940.1"/>
    </source>
</evidence>
<proteinExistence type="predicted"/>
<dbReference type="EMBL" id="OX465086">
    <property type="protein sequence ID" value="CAI9260940.1"/>
    <property type="molecule type" value="Genomic_DNA"/>
</dbReference>
<name>A0AA35Y164_LACSI</name>
<dbReference type="AlphaFoldDB" id="A0AA35Y164"/>
<protein>
    <submittedName>
        <fullName evidence="1">Uncharacterized protein</fullName>
    </submittedName>
</protein>